<dbReference type="InterPro" id="IPR051171">
    <property type="entry name" value="CaCA"/>
</dbReference>
<keyword evidence="6" id="KW-1185">Reference proteome</keyword>
<keyword evidence="3" id="KW-0406">Ion transport</keyword>
<evidence type="ECO:0000256" key="3">
    <source>
        <dbReference type="ARBA" id="ARBA00023065"/>
    </source>
</evidence>
<keyword evidence="4" id="KW-1133">Transmembrane helix</keyword>
<name>A0A0D8Y3L8_DICVI</name>
<dbReference type="EMBL" id="KN716201">
    <property type="protein sequence ID" value="KJH50619.1"/>
    <property type="molecule type" value="Genomic_DNA"/>
</dbReference>
<evidence type="ECO:0000256" key="1">
    <source>
        <dbReference type="ARBA" id="ARBA00004127"/>
    </source>
</evidence>
<dbReference type="AlphaFoldDB" id="A0A0D8Y3L8"/>
<dbReference type="GO" id="GO:0012505">
    <property type="term" value="C:endomembrane system"/>
    <property type="evidence" value="ECO:0007669"/>
    <property type="project" value="UniProtKB-SubCell"/>
</dbReference>
<dbReference type="Proteomes" id="UP000053766">
    <property type="component" value="Unassembled WGS sequence"/>
</dbReference>
<proteinExistence type="predicted"/>
<evidence type="ECO:0000313" key="6">
    <source>
        <dbReference type="Proteomes" id="UP000053766"/>
    </source>
</evidence>
<reference evidence="6" key="2">
    <citation type="journal article" date="2016" name="Sci. Rep.">
        <title>Dictyocaulus viviparus genome, variome and transcriptome elucidate lungworm biology and support future intervention.</title>
        <authorList>
            <person name="McNulty S.N."/>
            <person name="Strube C."/>
            <person name="Rosa B.A."/>
            <person name="Martin J.C."/>
            <person name="Tyagi R."/>
            <person name="Choi Y.J."/>
            <person name="Wang Q."/>
            <person name="Hallsworth Pepin K."/>
            <person name="Zhang X."/>
            <person name="Ozersky P."/>
            <person name="Wilson R.K."/>
            <person name="Sternberg P.W."/>
            <person name="Gasser R.B."/>
            <person name="Mitreva M."/>
        </authorList>
    </citation>
    <scope>NUCLEOTIDE SEQUENCE [LARGE SCALE GENOMIC DNA]</scope>
    <source>
        <strain evidence="6">HannoverDv2000</strain>
    </source>
</reference>
<dbReference type="Gene3D" id="1.20.1420.30">
    <property type="entry name" value="NCX, central ion-binding region"/>
    <property type="match status" value="1"/>
</dbReference>
<gene>
    <name evidence="5" type="ORF">DICVIV_03211</name>
</gene>
<sequence length="111" mass="12070">MIFPLGSSAPEILLSVIEIFGNNFEAGELTFMHNNSSAPNDKIRSDMCFIRGELGPSTIVGSAAFNLFVIIAVCIYVDKVAKILLVIATQSSSPWLSIEFSTNKAEAFMHL</sequence>
<dbReference type="GO" id="GO:0030424">
    <property type="term" value="C:axon"/>
    <property type="evidence" value="ECO:0007669"/>
    <property type="project" value="TreeGrafter"/>
</dbReference>
<evidence type="ECO:0000256" key="2">
    <source>
        <dbReference type="ARBA" id="ARBA00022448"/>
    </source>
</evidence>
<evidence type="ECO:0000313" key="5">
    <source>
        <dbReference type="EMBL" id="KJH50619.1"/>
    </source>
</evidence>
<dbReference type="GO" id="GO:0098703">
    <property type="term" value="P:calcium ion import across plasma membrane"/>
    <property type="evidence" value="ECO:0007669"/>
    <property type="project" value="TreeGrafter"/>
</dbReference>
<organism evidence="5 6">
    <name type="scientific">Dictyocaulus viviparus</name>
    <name type="common">Bovine lungworm</name>
    <dbReference type="NCBI Taxonomy" id="29172"/>
    <lineage>
        <taxon>Eukaryota</taxon>
        <taxon>Metazoa</taxon>
        <taxon>Ecdysozoa</taxon>
        <taxon>Nematoda</taxon>
        <taxon>Chromadorea</taxon>
        <taxon>Rhabditida</taxon>
        <taxon>Rhabditina</taxon>
        <taxon>Rhabditomorpha</taxon>
        <taxon>Strongyloidea</taxon>
        <taxon>Metastrongylidae</taxon>
        <taxon>Dictyocaulus</taxon>
    </lineage>
</organism>
<dbReference type="STRING" id="29172.A0A0D8Y3L8"/>
<dbReference type="PANTHER" id="PTHR11878">
    <property type="entry name" value="SODIUM/CALCIUM EXCHANGER"/>
    <property type="match status" value="1"/>
</dbReference>
<dbReference type="GO" id="GO:0005432">
    <property type="term" value="F:calcium:sodium antiporter activity"/>
    <property type="evidence" value="ECO:0007669"/>
    <property type="project" value="TreeGrafter"/>
</dbReference>
<feature type="transmembrane region" description="Helical" evidence="4">
    <location>
        <begin position="59"/>
        <end position="77"/>
    </location>
</feature>
<keyword evidence="4" id="KW-0472">Membrane</keyword>
<protein>
    <submittedName>
        <fullName evidence="5">Uncharacterized protein</fullName>
    </submittedName>
</protein>
<dbReference type="GO" id="GO:0098794">
    <property type="term" value="C:postsynapse"/>
    <property type="evidence" value="ECO:0007669"/>
    <property type="project" value="TreeGrafter"/>
</dbReference>
<dbReference type="InterPro" id="IPR044880">
    <property type="entry name" value="NCX_ion-bd_dom_sf"/>
</dbReference>
<evidence type="ECO:0000256" key="4">
    <source>
        <dbReference type="SAM" id="Phobius"/>
    </source>
</evidence>
<dbReference type="PANTHER" id="PTHR11878:SF65">
    <property type="entry name" value="NA_CA-EXCHANGE PROTEIN, ISOFORM G"/>
    <property type="match status" value="1"/>
</dbReference>
<comment type="subcellular location">
    <subcellularLocation>
        <location evidence="1">Endomembrane system</location>
        <topology evidence="1">Multi-pass membrane protein</topology>
    </subcellularLocation>
</comment>
<reference evidence="5 6" key="1">
    <citation type="submission" date="2013-11" db="EMBL/GenBank/DDBJ databases">
        <title>Draft genome of the bovine lungworm Dictyocaulus viviparus.</title>
        <authorList>
            <person name="Mitreva M."/>
        </authorList>
    </citation>
    <scope>NUCLEOTIDE SEQUENCE [LARGE SCALE GENOMIC DNA]</scope>
    <source>
        <strain evidence="5 6">HannoverDv2000</strain>
    </source>
</reference>
<dbReference type="GO" id="GO:0042383">
    <property type="term" value="C:sarcolemma"/>
    <property type="evidence" value="ECO:0007669"/>
    <property type="project" value="TreeGrafter"/>
</dbReference>
<accession>A0A0D8Y3L8</accession>
<keyword evidence="2" id="KW-0813">Transport</keyword>
<keyword evidence="4" id="KW-0812">Transmembrane</keyword>